<dbReference type="PANTHER" id="PTHR13966:SF17">
    <property type="entry name" value="ENDONUCLEASE-RELATED"/>
    <property type="match status" value="1"/>
</dbReference>
<dbReference type="SUPFAM" id="SSF54060">
    <property type="entry name" value="His-Me finger endonucleases"/>
    <property type="match status" value="1"/>
</dbReference>
<dbReference type="GO" id="GO:0004521">
    <property type="term" value="F:RNA endonuclease activity"/>
    <property type="evidence" value="ECO:0007669"/>
    <property type="project" value="TreeGrafter"/>
</dbReference>
<keyword evidence="4" id="KW-0732">Signal</keyword>
<dbReference type="GeneID" id="105362283"/>
<reference evidence="7" key="1">
    <citation type="submission" date="2025-08" db="UniProtKB">
        <authorList>
            <consortium name="RefSeq"/>
        </authorList>
    </citation>
    <scope>IDENTIFICATION</scope>
</reference>
<accession>A0AAJ6YH67</accession>
<protein>
    <submittedName>
        <fullName evidence="7">Uncharacterized protein LOC105362283</fullName>
    </submittedName>
</protein>
<dbReference type="GO" id="GO:0005743">
    <property type="term" value="C:mitochondrial inner membrane"/>
    <property type="evidence" value="ECO:0007669"/>
    <property type="project" value="TreeGrafter"/>
</dbReference>
<gene>
    <name evidence="7" type="primary">LOC105362283</name>
</gene>
<dbReference type="GO" id="GO:0046872">
    <property type="term" value="F:metal ion binding"/>
    <property type="evidence" value="ECO:0007669"/>
    <property type="project" value="InterPro"/>
</dbReference>
<evidence type="ECO:0000313" key="6">
    <source>
        <dbReference type="Proteomes" id="UP000695007"/>
    </source>
</evidence>
<dbReference type="Pfam" id="PF01223">
    <property type="entry name" value="Endonuclease_NS"/>
    <property type="match status" value="1"/>
</dbReference>
<evidence type="ECO:0000256" key="1">
    <source>
        <dbReference type="ARBA" id="ARBA00010052"/>
    </source>
</evidence>
<dbReference type="GO" id="GO:0003676">
    <property type="term" value="F:nucleic acid binding"/>
    <property type="evidence" value="ECO:0007669"/>
    <property type="project" value="InterPro"/>
</dbReference>
<feature type="signal peptide" evidence="4">
    <location>
        <begin position="1"/>
        <end position="23"/>
    </location>
</feature>
<dbReference type="InterPro" id="IPR001604">
    <property type="entry name" value="Endo_G_ENPP1-like_dom"/>
</dbReference>
<evidence type="ECO:0000313" key="7">
    <source>
        <dbReference type="RefSeq" id="XP_011497994.1"/>
    </source>
</evidence>
<evidence type="ECO:0000256" key="2">
    <source>
        <dbReference type="ARBA" id="ARBA00022722"/>
    </source>
</evidence>
<feature type="domain" description="DNA/RNA non-specific endonuclease/pyrophosphatase/phosphodiesterase" evidence="5">
    <location>
        <begin position="170"/>
        <end position="424"/>
    </location>
</feature>
<dbReference type="RefSeq" id="XP_011497994.1">
    <property type="nucleotide sequence ID" value="XM_011499692.1"/>
</dbReference>
<dbReference type="InterPro" id="IPR044925">
    <property type="entry name" value="His-Me_finger_sf"/>
</dbReference>
<feature type="chain" id="PRO_5042562039" evidence="4">
    <location>
        <begin position="24"/>
        <end position="457"/>
    </location>
</feature>
<evidence type="ECO:0000256" key="4">
    <source>
        <dbReference type="SAM" id="SignalP"/>
    </source>
</evidence>
<dbReference type="GO" id="GO:0006309">
    <property type="term" value="P:apoptotic DNA fragmentation"/>
    <property type="evidence" value="ECO:0007669"/>
    <property type="project" value="TreeGrafter"/>
</dbReference>
<name>A0AAJ6YH67_9HYME</name>
<evidence type="ECO:0000259" key="5">
    <source>
        <dbReference type="SMART" id="SM00892"/>
    </source>
</evidence>
<dbReference type="AlphaFoldDB" id="A0AAJ6YH67"/>
<dbReference type="KEGG" id="csol:105362283"/>
<keyword evidence="3" id="KW-0255">Endonuclease</keyword>
<dbReference type="Proteomes" id="UP000695007">
    <property type="component" value="Unplaced"/>
</dbReference>
<organism evidence="6 7">
    <name type="scientific">Ceratosolen solmsi marchali</name>
    <dbReference type="NCBI Taxonomy" id="326594"/>
    <lineage>
        <taxon>Eukaryota</taxon>
        <taxon>Metazoa</taxon>
        <taxon>Ecdysozoa</taxon>
        <taxon>Arthropoda</taxon>
        <taxon>Hexapoda</taxon>
        <taxon>Insecta</taxon>
        <taxon>Pterygota</taxon>
        <taxon>Neoptera</taxon>
        <taxon>Endopterygota</taxon>
        <taxon>Hymenoptera</taxon>
        <taxon>Apocrita</taxon>
        <taxon>Proctotrupomorpha</taxon>
        <taxon>Chalcidoidea</taxon>
        <taxon>Agaonidae</taxon>
        <taxon>Agaoninae</taxon>
        <taxon>Ceratosolen</taxon>
    </lineage>
</organism>
<keyword evidence="2" id="KW-0540">Nuclease</keyword>
<dbReference type="GO" id="GO:0000014">
    <property type="term" value="F:single-stranded DNA endodeoxyribonuclease activity"/>
    <property type="evidence" value="ECO:0007669"/>
    <property type="project" value="TreeGrafter"/>
</dbReference>
<keyword evidence="6" id="KW-1185">Reference proteome</keyword>
<keyword evidence="3" id="KW-0378">Hydrolase</keyword>
<sequence>MRSNHFSPAVLFIYLTIFNTISAKSIVGDQCTVNVKNGMNREHPPIVVKLSKPPMYVYPKMSNASSLVFQKGEKVMVFCPGRTNQNSTAVLKPEIVLVHGKEPKTPESMESIMCTGGDKFKIDDELDIFKQISCHEEPRMSYNAIMQNVNEDCVNGQRYEIGFDLKEHGFLKTIDLCHDKKMARTLWAHAIIQPTDQDQFRYSGDGAKSFKAGCLYDNMQMSKKEPYNLNVAYKTISIILKNATAVNKYLSTKINERKFLAKGHLIANADKMYRSEQESTYFYANAVPMWQQVNADPGNWFFVEKYVRLLAFHKQHELEVWVGGVSTLQLENKEIYLYYEKSPGKKVIDRRIPVPKVIFKCAVDKEAKEGLCFLVINNPYLTKTEVEAAGDKYIICKKHSLCEKLTNYDNGALGYMYCCSIQDFYVKNHEDVGVEDLKQFLNFKPMTLLTKEEIQIS</sequence>
<dbReference type="InterPro" id="IPR044929">
    <property type="entry name" value="DNA/RNA_non-sp_Endonuclease_sf"/>
</dbReference>
<dbReference type="Gene3D" id="3.40.570.10">
    <property type="entry name" value="Extracellular Endonuclease, subunit A"/>
    <property type="match status" value="1"/>
</dbReference>
<comment type="similarity">
    <text evidence="1">Belongs to the DNA/RNA non-specific endonuclease family.</text>
</comment>
<dbReference type="PANTHER" id="PTHR13966">
    <property type="entry name" value="ENDONUCLEASE RELATED"/>
    <property type="match status" value="1"/>
</dbReference>
<evidence type="ECO:0000256" key="3">
    <source>
        <dbReference type="ARBA" id="ARBA00022759"/>
    </source>
</evidence>
<proteinExistence type="inferred from homology"/>
<dbReference type="GO" id="GO:0005634">
    <property type="term" value="C:nucleus"/>
    <property type="evidence" value="ECO:0007669"/>
    <property type="project" value="TreeGrafter"/>
</dbReference>
<dbReference type="SMART" id="SM00892">
    <property type="entry name" value="Endonuclease_NS"/>
    <property type="match status" value="1"/>
</dbReference>
<dbReference type="InterPro" id="IPR040255">
    <property type="entry name" value="Non-specific_endonuclease"/>
</dbReference>